<feature type="domain" description="Tetrapyrrole methylase" evidence="7">
    <location>
        <begin position="1"/>
        <end position="210"/>
    </location>
</feature>
<dbReference type="InterPro" id="IPR035996">
    <property type="entry name" value="4pyrrol_Methylase_sf"/>
</dbReference>
<dbReference type="SUPFAM" id="SSF53790">
    <property type="entry name" value="Tetrapyrrole methylase"/>
    <property type="match status" value="1"/>
</dbReference>
<dbReference type="InterPro" id="IPR006366">
    <property type="entry name" value="CobA/CysG_C"/>
</dbReference>
<keyword evidence="4" id="KW-0949">S-adenosyl-L-methionine</keyword>
<dbReference type="GO" id="GO:0004852">
    <property type="term" value="F:uroporphyrinogen-III synthase activity"/>
    <property type="evidence" value="ECO:0007669"/>
    <property type="project" value="InterPro"/>
</dbReference>
<reference evidence="9 10" key="1">
    <citation type="submission" date="2021-10" db="EMBL/GenBank/DDBJ databases">
        <title>Anaerobic single-cell dispensing facilitates the cultivation of human gut bacteria.</title>
        <authorList>
            <person name="Afrizal A."/>
        </authorList>
    </citation>
    <scope>NUCLEOTIDE SEQUENCE [LARGE SCALE GENOMIC DNA]</scope>
    <source>
        <strain evidence="9 10">CLA-AA-H232</strain>
    </source>
</reference>
<dbReference type="InterPro" id="IPR000878">
    <property type="entry name" value="4pyrrol_Mease"/>
</dbReference>
<proteinExistence type="inferred from homology"/>
<dbReference type="FunFam" id="3.30.950.10:FF:000001">
    <property type="entry name" value="Siroheme synthase"/>
    <property type="match status" value="1"/>
</dbReference>
<dbReference type="InterPro" id="IPR014776">
    <property type="entry name" value="4pyrrole_Mease_sub2"/>
</dbReference>
<dbReference type="NCBIfam" id="TIGR01469">
    <property type="entry name" value="cobA_cysG_Cterm"/>
    <property type="match status" value="1"/>
</dbReference>
<feature type="domain" description="Tetrapyrrole biosynthesis uroporphyrinogen III synthase" evidence="8">
    <location>
        <begin position="261"/>
        <end position="469"/>
    </location>
</feature>
<evidence type="ECO:0000256" key="5">
    <source>
        <dbReference type="ARBA" id="ARBA00023244"/>
    </source>
</evidence>
<dbReference type="Gene3D" id="3.30.950.10">
    <property type="entry name" value="Methyltransferase, Cobalt-precorrin-4 Transmethylase, Domain 2"/>
    <property type="match status" value="1"/>
</dbReference>
<evidence type="ECO:0000259" key="7">
    <source>
        <dbReference type="Pfam" id="PF00590"/>
    </source>
</evidence>
<dbReference type="CDD" id="cd11642">
    <property type="entry name" value="SUMT"/>
    <property type="match status" value="1"/>
</dbReference>
<dbReference type="PANTHER" id="PTHR45790">
    <property type="entry name" value="SIROHEME SYNTHASE-RELATED"/>
    <property type="match status" value="1"/>
</dbReference>
<dbReference type="InterPro" id="IPR014777">
    <property type="entry name" value="4pyrrole_Mease_sub1"/>
</dbReference>
<name>A0AAE3J892_9FIRM</name>
<sequence length="477" mass="52001">MVYLVGAGPGDSGLITQKGLECIKKADVIIYDHLANPTLLSYAKNDCKLIYAGKIAGNHHMVQEEINKTLVEHSRLGNVVRLKGGDPFIFGRGGEEIIALIENNIDYEIVPGISSCYSAAEYCSIPVTHRGVATSFHVITGHEKVGNETVNYSALAKLSGTLVFLMGLSSAENISNKLIENGKSENTPVAVISSGTTPRQKCVTGTLNNLSALAKQMTSPAIILVGDVVNLKQDWFKQKNTKILTTATPLMNKSIKNAATDFDITELPLIKTVPINFDLFSKADIAHFSHIVFTSANGVKIFFEYLQKSKTDIRTLRDTKFAVVGKKTADALESYGIYADMVPQIHSGLELARLMCEKCSKNDNILLIRAENGVSTIPNILSENNVNFTDMHLYRTETDNSKQELLNLCLNDTDYVILSSGSAAKAFSEMADTSNVKLISIGNETTKSAEKCGLKIYKTADNATAESIIDCIRRDTK</sequence>
<dbReference type="InterPro" id="IPR003754">
    <property type="entry name" value="4pyrrol_synth_uPrphyn_synth"/>
</dbReference>
<dbReference type="GO" id="GO:0004851">
    <property type="term" value="F:uroporphyrin-III C-methyltransferase activity"/>
    <property type="evidence" value="ECO:0007669"/>
    <property type="project" value="UniProtKB-EC"/>
</dbReference>
<dbReference type="SUPFAM" id="SSF69618">
    <property type="entry name" value="HemD-like"/>
    <property type="match status" value="1"/>
</dbReference>
<evidence type="ECO:0000313" key="9">
    <source>
        <dbReference type="EMBL" id="MCC2209227.1"/>
    </source>
</evidence>
<dbReference type="CDD" id="cd06578">
    <property type="entry name" value="HemD"/>
    <property type="match status" value="1"/>
</dbReference>
<dbReference type="EC" id="2.1.1.107" evidence="1"/>
<dbReference type="AlphaFoldDB" id="A0AAE3J892"/>
<comment type="caution">
    <text evidence="9">The sequence shown here is derived from an EMBL/GenBank/DDBJ whole genome shotgun (WGS) entry which is preliminary data.</text>
</comment>
<evidence type="ECO:0000256" key="1">
    <source>
        <dbReference type="ARBA" id="ARBA00012162"/>
    </source>
</evidence>
<keyword evidence="3 6" id="KW-0808">Transferase</keyword>
<evidence type="ECO:0000313" key="10">
    <source>
        <dbReference type="Proteomes" id="UP001198242"/>
    </source>
</evidence>
<comment type="similarity">
    <text evidence="6">Belongs to the precorrin methyltransferase family.</text>
</comment>
<gene>
    <name evidence="9" type="primary">cobA</name>
    <name evidence="9" type="ORF">LKE05_00215</name>
</gene>
<dbReference type="PANTHER" id="PTHR45790:SF3">
    <property type="entry name" value="S-ADENOSYL-L-METHIONINE-DEPENDENT UROPORPHYRINOGEN III METHYLTRANSFERASE, CHLOROPLASTIC"/>
    <property type="match status" value="1"/>
</dbReference>
<dbReference type="Gene3D" id="3.40.1010.10">
    <property type="entry name" value="Cobalt-precorrin-4 Transmethylase, Domain 1"/>
    <property type="match status" value="1"/>
</dbReference>
<dbReference type="InterPro" id="IPR003043">
    <property type="entry name" value="Uropor_MeTrfase_CS"/>
</dbReference>
<dbReference type="GO" id="GO:0019354">
    <property type="term" value="P:siroheme biosynthetic process"/>
    <property type="evidence" value="ECO:0007669"/>
    <property type="project" value="InterPro"/>
</dbReference>
<dbReference type="Pfam" id="PF00590">
    <property type="entry name" value="TP_methylase"/>
    <property type="match status" value="1"/>
</dbReference>
<dbReference type="Proteomes" id="UP001198242">
    <property type="component" value="Unassembled WGS sequence"/>
</dbReference>
<dbReference type="FunFam" id="3.40.1010.10:FF:000001">
    <property type="entry name" value="Siroheme synthase"/>
    <property type="match status" value="1"/>
</dbReference>
<evidence type="ECO:0000256" key="6">
    <source>
        <dbReference type="RuleBase" id="RU003960"/>
    </source>
</evidence>
<organism evidence="9 10">
    <name type="scientific">Hominilimicola fabiformis</name>
    <dbReference type="NCBI Taxonomy" id="2885356"/>
    <lineage>
        <taxon>Bacteria</taxon>
        <taxon>Bacillati</taxon>
        <taxon>Bacillota</taxon>
        <taxon>Clostridia</taxon>
        <taxon>Eubacteriales</taxon>
        <taxon>Oscillospiraceae</taxon>
        <taxon>Hominilimicola</taxon>
    </lineage>
</organism>
<dbReference type="EMBL" id="JAJEQM010000001">
    <property type="protein sequence ID" value="MCC2209227.1"/>
    <property type="molecule type" value="Genomic_DNA"/>
</dbReference>
<dbReference type="RefSeq" id="WP_308455622.1">
    <property type="nucleotide sequence ID" value="NZ_JAJEQM010000001.1"/>
</dbReference>
<dbReference type="Gene3D" id="3.40.50.10090">
    <property type="match status" value="2"/>
</dbReference>
<keyword evidence="5" id="KW-0627">Porphyrin biosynthesis</keyword>
<dbReference type="PROSITE" id="PS00840">
    <property type="entry name" value="SUMT_2"/>
    <property type="match status" value="1"/>
</dbReference>
<dbReference type="NCBIfam" id="NF004790">
    <property type="entry name" value="PRK06136.1"/>
    <property type="match status" value="1"/>
</dbReference>
<keyword evidence="2 6" id="KW-0489">Methyltransferase</keyword>
<protein>
    <recommendedName>
        <fullName evidence="1">uroporphyrinogen-III C-methyltransferase</fullName>
        <ecNumber evidence="1">2.1.1.107</ecNumber>
    </recommendedName>
</protein>
<evidence type="ECO:0000256" key="3">
    <source>
        <dbReference type="ARBA" id="ARBA00022679"/>
    </source>
</evidence>
<dbReference type="Pfam" id="PF02602">
    <property type="entry name" value="HEM4"/>
    <property type="match status" value="1"/>
</dbReference>
<evidence type="ECO:0000259" key="8">
    <source>
        <dbReference type="Pfam" id="PF02602"/>
    </source>
</evidence>
<dbReference type="InterPro" id="IPR050161">
    <property type="entry name" value="Siro_Cobalamin_biosynth"/>
</dbReference>
<dbReference type="GO" id="GO:0032259">
    <property type="term" value="P:methylation"/>
    <property type="evidence" value="ECO:0007669"/>
    <property type="project" value="UniProtKB-KW"/>
</dbReference>
<dbReference type="InterPro" id="IPR036108">
    <property type="entry name" value="4pyrrol_syn_uPrphyn_synt_sf"/>
</dbReference>
<evidence type="ECO:0000256" key="2">
    <source>
        <dbReference type="ARBA" id="ARBA00022603"/>
    </source>
</evidence>
<keyword evidence="10" id="KW-1185">Reference proteome</keyword>
<accession>A0AAE3J892</accession>
<evidence type="ECO:0000256" key="4">
    <source>
        <dbReference type="ARBA" id="ARBA00022691"/>
    </source>
</evidence>